<organism evidence="2 3">
    <name type="scientific">Coprinopsis cinerea (strain Okayama-7 / 130 / ATCC MYA-4618 / FGSC 9003)</name>
    <name type="common">Inky cap fungus</name>
    <name type="synonym">Hormographiella aspergillata</name>
    <dbReference type="NCBI Taxonomy" id="240176"/>
    <lineage>
        <taxon>Eukaryota</taxon>
        <taxon>Fungi</taxon>
        <taxon>Dikarya</taxon>
        <taxon>Basidiomycota</taxon>
        <taxon>Agaricomycotina</taxon>
        <taxon>Agaricomycetes</taxon>
        <taxon>Agaricomycetidae</taxon>
        <taxon>Agaricales</taxon>
        <taxon>Agaricineae</taxon>
        <taxon>Psathyrellaceae</taxon>
        <taxon>Coprinopsis</taxon>
    </lineage>
</organism>
<evidence type="ECO:0000256" key="1">
    <source>
        <dbReference type="SAM" id="MobiDB-lite"/>
    </source>
</evidence>
<dbReference type="GeneID" id="6009454"/>
<evidence type="ECO:0000313" key="3">
    <source>
        <dbReference type="Proteomes" id="UP000001861"/>
    </source>
</evidence>
<dbReference type="VEuPathDB" id="FungiDB:CC1G_01025"/>
<accession>A8NE91</accession>
<dbReference type="EMBL" id="AACS02000002">
    <property type="protein sequence ID" value="EAU88652.2"/>
    <property type="molecule type" value="Genomic_DNA"/>
</dbReference>
<dbReference type="HOGENOM" id="CLU_010536_1_0_1"/>
<protein>
    <submittedName>
        <fullName evidence="2">Uncharacterized protein</fullName>
    </submittedName>
</protein>
<reference evidence="2 3" key="1">
    <citation type="journal article" date="2010" name="Proc. Natl. Acad. Sci. U.S.A.">
        <title>Insights into evolution of multicellular fungi from the assembled chromosomes of the mushroom Coprinopsis cinerea (Coprinus cinereus).</title>
        <authorList>
            <person name="Stajich J.E."/>
            <person name="Wilke S.K."/>
            <person name="Ahren D."/>
            <person name="Au C.H."/>
            <person name="Birren B.W."/>
            <person name="Borodovsky M."/>
            <person name="Burns C."/>
            <person name="Canback B."/>
            <person name="Casselton L.A."/>
            <person name="Cheng C.K."/>
            <person name="Deng J."/>
            <person name="Dietrich F.S."/>
            <person name="Fargo D.C."/>
            <person name="Farman M.L."/>
            <person name="Gathman A.C."/>
            <person name="Goldberg J."/>
            <person name="Guigo R."/>
            <person name="Hoegger P.J."/>
            <person name="Hooker J.B."/>
            <person name="Huggins A."/>
            <person name="James T.Y."/>
            <person name="Kamada T."/>
            <person name="Kilaru S."/>
            <person name="Kodira C."/>
            <person name="Kues U."/>
            <person name="Kupfer D."/>
            <person name="Kwan H.S."/>
            <person name="Lomsadze A."/>
            <person name="Li W."/>
            <person name="Lilly W.W."/>
            <person name="Ma L.J."/>
            <person name="Mackey A.J."/>
            <person name="Manning G."/>
            <person name="Martin F."/>
            <person name="Muraguchi H."/>
            <person name="Natvig D.O."/>
            <person name="Palmerini H."/>
            <person name="Ramesh M.A."/>
            <person name="Rehmeyer C.J."/>
            <person name="Roe B.A."/>
            <person name="Shenoy N."/>
            <person name="Stanke M."/>
            <person name="Ter-Hovhannisyan V."/>
            <person name="Tunlid A."/>
            <person name="Velagapudi R."/>
            <person name="Vision T.J."/>
            <person name="Zeng Q."/>
            <person name="Zolan M.E."/>
            <person name="Pukkila P.J."/>
        </authorList>
    </citation>
    <scope>NUCLEOTIDE SEQUENCE [LARGE SCALE GENOMIC DNA]</scope>
    <source>
        <strain evidence="3">Okayama-7 / 130 / ATCC MYA-4618 / FGSC 9003</strain>
    </source>
</reference>
<comment type="caution">
    <text evidence="2">The sequence shown here is derived from an EMBL/GenBank/DDBJ whole genome shotgun (WGS) entry which is preliminary data.</text>
</comment>
<name>A8NE91_COPC7</name>
<keyword evidence="3" id="KW-1185">Reference proteome</keyword>
<sequence>MNHSDWQNPVRNFAYSQGEPSSRRGKNSIQKTQLLKGTNGEAVPCYVSHNTCQGVKALRERLEHGRALDASVTSVKHLELKCELIERTLAYFQSLKTHGCILPPSDETGTVELQLEYEQSLGSEPEVNNFHAQVQKARRGHLPRPSCSGNLVFEYDKHGKAYIRCEYFSRTSDRSHLLDYGPSSGKYDLRYLEALFFDDVDTIEDVEDELFLFKPASALDTCDFIMNCSSVRVNCPSPHRNHHGELVKAELEQLECKCTFRVYEPTEEFRSECPWILVVSKGVHHHPIPILSKTPPALVDEIMGLLHSLVEDLADMTPRRFLRHTTVQAYLKNALSHIQNPCLSDLHPSFANRDHLRSYILRAQNTIFPHRTGWEGLLHIKESEESRNNCEPYIRYMLDFPGPNSLLPLLGLAPDEVKNGDGDIDLEDEGLPLRIVICMSRASSRRLLKARSVQMDISFKRVSGFLEFEMGGFDDATKTSVVFCRAYITRQDTVTHAFLFSKIAETVKNDTGSDWSFRHLSARRVDEAYGTSLVNIDQHGGQAKGFGLFLKLVARRLPDRLDLHEPHRRIQDLDEYDHLRRLVRLCTAHIFRNIQKCAVPDGIKKTMRSLVCMHHADWEGALSEIRANGGKAGNDWLNDKIRSKFAFPAMCWEKSFIPELIWQMGESTTNLIEALHADANREGVACSLVGGFYKGLRFDELKEKTLKTYEEFGIHSSYYPATEETRITRSLKRRATTYHRVLNEQDQRIENANKRIKTAHDGLVDQLHREMEHRSPSGARSIQRAKEKFEKALAGSVECAGTGSGRVPLLLPPDTARQLHSTSKR</sequence>
<dbReference type="OrthoDB" id="3268409at2759"/>
<proteinExistence type="predicted"/>
<dbReference type="eggNOG" id="ENOG502RP12">
    <property type="taxonomic scope" value="Eukaryota"/>
</dbReference>
<evidence type="ECO:0000313" key="2">
    <source>
        <dbReference type="EMBL" id="EAU88652.2"/>
    </source>
</evidence>
<feature type="compositionally biased region" description="Polar residues" evidence="1">
    <location>
        <begin position="1"/>
        <end position="20"/>
    </location>
</feature>
<dbReference type="Proteomes" id="UP000001861">
    <property type="component" value="Unassembled WGS sequence"/>
</dbReference>
<feature type="region of interest" description="Disordered" evidence="1">
    <location>
        <begin position="1"/>
        <end position="28"/>
    </location>
</feature>
<dbReference type="OMA" id="ESCHANC"/>
<dbReference type="InParanoid" id="A8NE91"/>
<dbReference type="KEGG" id="cci:CC1G_01025"/>
<gene>
    <name evidence="2" type="ORF">CC1G_01025</name>
</gene>
<dbReference type="AlphaFoldDB" id="A8NE91"/>
<feature type="region of interest" description="Disordered" evidence="1">
    <location>
        <begin position="800"/>
        <end position="825"/>
    </location>
</feature>
<dbReference type="RefSeq" id="XP_001832963.2">
    <property type="nucleotide sequence ID" value="XM_001832911.2"/>
</dbReference>